<dbReference type="OrthoDB" id="5827658at2759"/>
<protein>
    <submittedName>
        <fullName evidence="3">Uncharacterized protein</fullName>
    </submittedName>
</protein>
<organism evidence="3 4">
    <name type="scientific">Ancylostoma duodenale</name>
    <dbReference type="NCBI Taxonomy" id="51022"/>
    <lineage>
        <taxon>Eukaryota</taxon>
        <taxon>Metazoa</taxon>
        <taxon>Ecdysozoa</taxon>
        <taxon>Nematoda</taxon>
        <taxon>Chromadorea</taxon>
        <taxon>Rhabditida</taxon>
        <taxon>Rhabditina</taxon>
        <taxon>Rhabditomorpha</taxon>
        <taxon>Strongyloidea</taxon>
        <taxon>Ancylostomatidae</taxon>
        <taxon>Ancylostomatinae</taxon>
        <taxon>Ancylostoma</taxon>
    </lineage>
</organism>
<dbReference type="AlphaFoldDB" id="A0A0C2DE23"/>
<accession>A0A0C2DE23</accession>
<evidence type="ECO:0000313" key="3">
    <source>
        <dbReference type="EMBL" id="KIH60702.1"/>
    </source>
</evidence>
<gene>
    <name evidence="3" type="ORF">ANCDUO_09036</name>
</gene>
<evidence type="ECO:0000256" key="1">
    <source>
        <dbReference type="SAM" id="Coils"/>
    </source>
</evidence>
<evidence type="ECO:0000256" key="2">
    <source>
        <dbReference type="SAM" id="MobiDB-lite"/>
    </source>
</evidence>
<feature type="coiled-coil region" evidence="1">
    <location>
        <begin position="162"/>
        <end position="189"/>
    </location>
</feature>
<keyword evidence="1" id="KW-0175">Coiled coil</keyword>
<keyword evidence="4" id="KW-1185">Reference proteome</keyword>
<dbReference type="Proteomes" id="UP000054047">
    <property type="component" value="Unassembled WGS sequence"/>
</dbReference>
<dbReference type="EMBL" id="KN730719">
    <property type="protein sequence ID" value="KIH60702.1"/>
    <property type="molecule type" value="Genomic_DNA"/>
</dbReference>
<proteinExistence type="predicted"/>
<sequence length="451" mass="51332">MEAAEKMKRNEEKLAETEAALKQARADLANELEHKKKTEELRLTDSFKLKEEIAKTEQLTAELKEVLNNLKDMEKKTKQDETRIVTLEAEKFDLEDEVKSLEKELELVKKKDAKDRSKEMKEKRRNAYKVRGLVSEALERETKRYRERQQYEDFKRVVENHEKMWEKERRQHMAQIAALRERVRSAEVAQVEMLLTTAATALEKTRDEGALNLTEAEDNLKRVRIHSDMETMRRSVAEWERAQDHCVHAISQARSDFEAACDAIRKEQRNLAKPSDLKIPLTPILPKVVRLPPVQMVQPSTPACPTATTSVSTTIQPPAGVIRQPLIPQNNRYSSYVSPRDNAPGSLPITRVPQPPSSSSRPVSVALLQQTTHHEMWKNGASSDHSQVRAPPGFSLGWGGVGGSSMSSQVYGLNENILFWRGAPGNAAAPPDQQQYQHYAADNYPMQYFDN</sequence>
<name>A0A0C2DE23_9BILA</name>
<feature type="region of interest" description="Disordered" evidence="2">
    <location>
        <begin position="338"/>
        <end position="361"/>
    </location>
</feature>
<feature type="coiled-coil region" evidence="1">
    <location>
        <begin position="4"/>
        <end position="111"/>
    </location>
</feature>
<evidence type="ECO:0000313" key="4">
    <source>
        <dbReference type="Proteomes" id="UP000054047"/>
    </source>
</evidence>
<reference evidence="3 4" key="1">
    <citation type="submission" date="2013-12" db="EMBL/GenBank/DDBJ databases">
        <title>Draft genome of the parsitic nematode Ancylostoma duodenale.</title>
        <authorList>
            <person name="Mitreva M."/>
        </authorList>
    </citation>
    <scope>NUCLEOTIDE SEQUENCE [LARGE SCALE GENOMIC DNA]</scope>
    <source>
        <strain evidence="3 4">Zhejiang</strain>
    </source>
</reference>